<dbReference type="Pfam" id="PF09614">
    <property type="entry name" value="Cas_Csy2"/>
    <property type="match status" value="1"/>
</dbReference>
<reference evidence="1 2" key="1">
    <citation type="journal article" date="2012" name="J. Bacteriol.">
        <title>Genome sequences of type strains of seven species of the marine bacterium Pseudoalteromonas.</title>
        <authorList>
            <person name="Xie B.B."/>
            <person name="Shu Y.L."/>
            <person name="Qin Q.L."/>
            <person name="Rong J.C."/>
            <person name="Zhang X.Y."/>
            <person name="Chen X.L."/>
            <person name="Shi M."/>
            <person name="He H.L."/>
            <person name="Zhou B.C."/>
            <person name="Zhang Y.Z."/>
        </authorList>
    </citation>
    <scope>NUCLEOTIDE SEQUENCE [LARGE SCALE GENOMIC DNA]</scope>
    <source>
        <strain evidence="1 2">A 37-1-2</strain>
    </source>
</reference>
<organism evidence="1 2">
    <name type="scientific">Pseudoalteromonas arctica A 37-1-2</name>
    <dbReference type="NCBI Taxonomy" id="1117313"/>
    <lineage>
        <taxon>Bacteria</taxon>
        <taxon>Pseudomonadati</taxon>
        <taxon>Pseudomonadota</taxon>
        <taxon>Gammaproteobacteria</taxon>
        <taxon>Alteromonadales</taxon>
        <taxon>Pseudoalteromonadaceae</taxon>
        <taxon>Pseudoalteromonas</taxon>
    </lineage>
</organism>
<evidence type="ECO:0000313" key="2">
    <source>
        <dbReference type="Proteomes" id="UP000016505"/>
    </source>
</evidence>
<accession>A0A290RYJ1</accession>
<dbReference type="AlphaFoldDB" id="A0A290RYJ1"/>
<dbReference type="InterPro" id="IPR013398">
    <property type="entry name" value="CRISPR-assoc_prot_Csy2"/>
</dbReference>
<protein>
    <recommendedName>
        <fullName evidence="3">CRISPR-associated protein Csy2</fullName>
    </recommendedName>
</protein>
<name>A0A290RYJ1_9GAMM</name>
<gene>
    <name evidence="1" type="ORF">PARC_a0513</name>
</gene>
<dbReference type="KEGG" id="part:PARC_a0513"/>
<sequence>MHLKELLEITDIAERDRLIRRAFNPYTTTIDITGCEGNTLIILLNLTYRKNQVDDLLDKQLAKQALKSEEHINKCIKEIAWFHTHNLKYPDIRVSKQNLAVAPPLLDSYVLSSANYPKAYGWSHDSAKVNFAKLFVSYFKWQNQDSCLAQVLATNSDNWKAAFTSLGLSVKAFKSLCVTVKKSLPEEAIPDSVDRYSRQIRMPYHDGYLAVTPVISHVVQSKIQQAAIDKRARFSNVEFTRPAAVSLLAASLGGVVNVLNYPPKILNKYHGLSSSRQFKLNNGQTVFNVGALLKPEFIKALEGIIFSNNALALKQRRQQKVKNIRDVRSTLLEWFSPIYEWRLDIIETEVGLEQLEGTSDQLEYKILSLSDDELPLLTIPLFRLLNEMLSDVSMTQRYAFHPQLMSPLKAALQWLLINLTDQKNELIEEDDEHYRYLHLSGIRVFDAQALSNPYCSGIPSLTAVWGMLHSYQRKLNEALGINVRFTSFSWFIRDYSAVAGKKLPELSLQGAQQNKLKRPGIIDGKYCDLIFDLIIHIDGYEDDLQTVDSEPDILKAYFPSTFAGGVMHQPQLSSNVNWCYLYSNENQLFEKLKRLPLSGCWVMPNDHKIEDLDELLLLLNNDSKLSPSMMGYMLLTEPMARVGALERLHCYAEPAIGVVKYETAISVRLKGIGNYFNSAFWVLDAQEKFMLMKKV</sequence>
<dbReference type="Proteomes" id="UP000016505">
    <property type="component" value="Chromosome I"/>
</dbReference>
<evidence type="ECO:0008006" key="3">
    <source>
        <dbReference type="Google" id="ProtNLM"/>
    </source>
</evidence>
<dbReference type="EMBL" id="CP011025">
    <property type="protein sequence ID" value="ATC85238.1"/>
    <property type="molecule type" value="Genomic_DNA"/>
</dbReference>
<proteinExistence type="predicted"/>
<evidence type="ECO:0000313" key="1">
    <source>
        <dbReference type="EMBL" id="ATC85238.1"/>
    </source>
</evidence>